<proteinExistence type="inferred from homology"/>
<evidence type="ECO:0000256" key="3">
    <source>
        <dbReference type="ARBA" id="ARBA00004752"/>
    </source>
</evidence>
<dbReference type="InterPro" id="IPR005762">
    <property type="entry name" value="MurD"/>
</dbReference>
<evidence type="ECO:0000256" key="13">
    <source>
        <dbReference type="ARBA" id="ARBA00023316"/>
    </source>
</evidence>
<comment type="pathway">
    <text evidence="3 17 18">Cell wall biogenesis; peptidoglycan biosynthesis.</text>
</comment>
<evidence type="ECO:0000256" key="5">
    <source>
        <dbReference type="ARBA" id="ARBA00012212"/>
    </source>
</evidence>
<protein>
    <recommendedName>
        <fullName evidence="6 17">UDP-N-acetylmuramoylalanine--D-glutamate ligase</fullName>
        <ecNumber evidence="5 17">6.3.2.9</ecNumber>
    </recommendedName>
    <alternativeName>
        <fullName evidence="15 17">D-glutamic acid-adding enzyme</fullName>
    </alternativeName>
    <alternativeName>
        <fullName evidence="14 17">UDP-N-acetylmuramoyl-L-alanyl-D-glutamate synthetase</fullName>
    </alternativeName>
</protein>
<organism evidence="21 22">
    <name type="scientific">Geomicrobium sediminis</name>
    <dbReference type="NCBI Taxonomy" id="1347788"/>
    <lineage>
        <taxon>Bacteria</taxon>
        <taxon>Bacillati</taxon>
        <taxon>Bacillota</taxon>
        <taxon>Bacilli</taxon>
        <taxon>Bacillales</taxon>
        <taxon>Geomicrobium</taxon>
    </lineage>
</organism>
<keyword evidence="10 17" id="KW-0067">ATP-binding</keyword>
<feature type="domain" description="Mur ligase C-terminal" evidence="19">
    <location>
        <begin position="314"/>
        <end position="427"/>
    </location>
</feature>
<evidence type="ECO:0000259" key="19">
    <source>
        <dbReference type="Pfam" id="PF02875"/>
    </source>
</evidence>
<evidence type="ECO:0000313" key="21">
    <source>
        <dbReference type="EMBL" id="MBM7632495.1"/>
    </source>
</evidence>
<evidence type="ECO:0000256" key="2">
    <source>
        <dbReference type="ARBA" id="ARBA00004496"/>
    </source>
</evidence>
<dbReference type="SUPFAM" id="SSF51984">
    <property type="entry name" value="MurCD N-terminal domain"/>
    <property type="match status" value="1"/>
</dbReference>
<evidence type="ECO:0000313" key="22">
    <source>
        <dbReference type="Proteomes" id="UP000741863"/>
    </source>
</evidence>
<accession>A0ABS2PAQ9</accession>
<evidence type="ECO:0000256" key="16">
    <source>
        <dbReference type="ARBA" id="ARBA00047632"/>
    </source>
</evidence>
<dbReference type="RefSeq" id="WP_239575331.1">
    <property type="nucleotide sequence ID" value="NZ_JAFBEC010000004.1"/>
</dbReference>
<reference evidence="21 22" key="1">
    <citation type="submission" date="2021-01" db="EMBL/GenBank/DDBJ databases">
        <title>Genomic Encyclopedia of Type Strains, Phase IV (KMG-IV): sequencing the most valuable type-strain genomes for metagenomic binning, comparative biology and taxonomic classification.</title>
        <authorList>
            <person name="Goeker M."/>
        </authorList>
    </citation>
    <scope>NUCLEOTIDE SEQUENCE [LARGE SCALE GENOMIC DNA]</scope>
    <source>
        <strain evidence="21 22">DSM 25540</strain>
    </source>
</reference>
<feature type="binding site" evidence="17">
    <location>
        <begin position="118"/>
        <end position="124"/>
    </location>
    <ligand>
        <name>ATP</name>
        <dbReference type="ChEBI" id="CHEBI:30616"/>
    </ligand>
</feature>
<comment type="subcellular location">
    <subcellularLocation>
        <location evidence="2 17 18">Cytoplasm</location>
    </subcellularLocation>
</comment>
<name>A0ABS2PAQ9_9BACL</name>
<dbReference type="InterPro" id="IPR013221">
    <property type="entry name" value="Mur_ligase_cen"/>
</dbReference>
<evidence type="ECO:0000256" key="7">
    <source>
        <dbReference type="ARBA" id="ARBA00022490"/>
    </source>
</evidence>
<keyword evidence="8 17" id="KW-0436">Ligase</keyword>
<evidence type="ECO:0000256" key="6">
    <source>
        <dbReference type="ARBA" id="ARBA00015655"/>
    </source>
</evidence>
<evidence type="ECO:0000256" key="11">
    <source>
        <dbReference type="ARBA" id="ARBA00022960"/>
    </source>
</evidence>
<feature type="domain" description="Mur ligase central" evidence="20">
    <location>
        <begin position="116"/>
        <end position="292"/>
    </location>
</feature>
<evidence type="ECO:0000256" key="17">
    <source>
        <dbReference type="HAMAP-Rule" id="MF_00639"/>
    </source>
</evidence>
<dbReference type="Pfam" id="PF02875">
    <property type="entry name" value="Mur_ligase_C"/>
    <property type="match status" value="1"/>
</dbReference>
<dbReference type="PANTHER" id="PTHR43692:SF1">
    <property type="entry name" value="UDP-N-ACETYLMURAMOYLALANINE--D-GLUTAMATE LIGASE"/>
    <property type="match status" value="1"/>
</dbReference>
<keyword evidence="17 18" id="KW-0131">Cell cycle</keyword>
<keyword evidence="7 17" id="KW-0963">Cytoplasm</keyword>
<dbReference type="Pfam" id="PF21799">
    <property type="entry name" value="MurD-like_N"/>
    <property type="match status" value="1"/>
</dbReference>
<evidence type="ECO:0000256" key="4">
    <source>
        <dbReference type="ARBA" id="ARBA00010416"/>
    </source>
</evidence>
<comment type="caution">
    <text evidence="21">The sequence shown here is derived from an EMBL/GenBank/DDBJ whole genome shotgun (WGS) entry which is preliminary data.</text>
</comment>
<evidence type="ECO:0000256" key="8">
    <source>
        <dbReference type="ARBA" id="ARBA00022598"/>
    </source>
</evidence>
<dbReference type="HAMAP" id="MF_00639">
    <property type="entry name" value="MurD"/>
    <property type="match status" value="1"/>
</dbReference>
<evidence type="ECO:0000256" key="15">
    <source>
        <dbReference type="ARBA" id="ARBA00032324"/>
    </source>
</evidence>
<dbReference type="SUPFAM" id="SSF53623">
    <property type="entry name" value="MurD-like peptide ligases, catalytic domain"/>
    <property type="match status" value="1"/>
</dbReference>
<evidence type="ECO:0000256" key="1">
    <source>
        <dbReference type="ARBA" id="ARBA00002734"/>
    </source>
</evidence>
<dbReference type="Gene3D" id="3.90.190.20">
    <property type="entry name" value="Mur ligase, C-terminal domain"/>
    <property type="match status" value="1"/>
</dbReference>
<comment type="function">
    <text evidence="1 17 18">Cell wall formation. Catalyzes the addition of glutamate to the nucleotide precursor UDP-N-acetylmuramoyl-L-alanine (UMA).</text>
</comment>
<dbReference type="GO" id="GO:0008764">
    <property type="term" value="F:UDP-N-acetylmuramoylalanine-D-glutamate ligase activity"/>
    <property type="evidence" value="ECO:0007669"/>
    <property type="project" value="UniProtKB-EC"/>
</dbReference>
<dbReference type="NCBIfam" id="TIGR01087">
    <property type="entry name" value="murD"/>
    <property type="match status" value="1"/>
</dbReference>
<dbReference type="Pfam" id="PF08245">
    <property type="entry name" value="Mur_ligase_M"/>
    <property type="match status" value="1"/>
</dbReference>
<keyword evidence="22" id="KW-1185">Reference proteome</keyword>
<keyword evidence="13 17" id="KW-0961">Cell wall biogenesis/degradation</keyword>
<gene>
    <name evidence="17" type="primary">murD</name>
    <name evidence="21" type="ORF">JOD17_001589</name>
</gene>
<keyword evidence="17 18" id="KW-0132">Cell division</keyword>
<evidence type="ECO:0000259" key="20">
    <source>
        <dbReference type="Pfam" id="PF08245"/>
    </source>
</evidence>
<dbReference type="SUPFAM" id="SSF53244">
    <property type="entry name" value="MurD-like peptide ligases, peptide-binding domain"/>
    <property type="match status" value="1"/>
</dbReference>
<keyword evidence="9 17" id="KW-0547">Nucleotide-binding</keyword>
<dbReference type="EMBL" id="JAFBEC010000004">
    <property type="protein sequence ID" value="MBM7632495.1"/>
    <property type="molecule type" value="Genomic_DNA"/>
</dbReference>
<evidence type="ECO:0000256" key="12">
    <source>
        <dbReference type="ARBA" id="ARBA00022984"/>
    </source>
</evidence>
<dbReference type="InterPro" id="IPR036615">
    <property type="entry name" value="Mur_ligase_C_dom_sf"/>
</dbReference>
<sequence>MMMDQLQDKYVLILGLARSGEAAARLLIKHGANVVVNEYKSKEELNNVEALEALGVTFVTGGHPPHLLEQNPAFIVKNPGIRYDNPIVLGAIQQNIPVVTEVELAGEILKGTLIAITGSNGKTTTTKLIEEMIAADDKRAFLAGNIGLPACEVAEKVHEDDYMVTEVSSFQLKGTINFKPEVAVLLNIFDAHLDYHGTKDDYVDSKANVTAFQDATDVLVYNEDDPTVKEIASRSKAKTLPFSIQSTLSNGVSLDENKKVIQVDGEPIIAIDKIVLPGMHNLENILAAIAVATTCNINKEAIAHVLMSFSGVEHRLQFVKELNGRRVYNDSKATNILATDKALRAFNEPIVLIAGGLDRGNEFDELVSSLTSVKALITYGETKEKLKRAGQTAGVQSIGLHETIEEAVEQAYEVSDEGDVILLSPACASWDQFKTFEERGEAFLKAVEAIQ</sequence>
<dbReference type="Proteomes" id="UP000741863">
    <property type="component" value="Unassembled WGS sequence"/>
</dbReference>
<dbReference type="Gene3D" id="3.40.50.720">
    <property type="entry name" value="NAD(P)-binding Rossmann-like Domain"/>
    <property type="match status" value="1"/>
</dbReference>
<evidence type="ECO:0000256" key="9">
    <source>
        <dbReference type="ARBA" id="ARBA00022741"/>
    </source>
</evidence>
<keyword evidence="12 17" id="KW-0573">Peptidoglycan synthesis</keyword>
<dbReference type="InterPro" id="IPR004101">
    <property type="entry name" value="Mur_ligase_C"/>
</dbReference>
<evidence type="ECO:0000256" key="14">
    <source>
        <dbReference type="ARBA" id="ARBA00030398"/>
    </source>
</evidence>
<evidence type="ECO:0000256" key="18">
    <source>
        <dbReference type="RuleBase" id="RU003664"/>
    </source>
</evidence>
<dbReference type="EC" id="6.3.2.9" evidence="5 17"/>
<evidence type="ECO:0000256" key="10">
    <source>
        <dbReference type="ARBA" id="ARBA00022840"/>
    </source>
</evidence>
<dbReference type="Gene3D" id="3.40.1190.10">
    <property type="entry name" value="Mur-like, catalytic domain"/>
    <property type="match status" value="1"/>
</dbReference>
<comment type="catalytic activity">
    <reaction evidence="16 17 18">
        <text>UDP-N-acetyl-alpha-D-muramoyl-L-alanine + D-glutamate + ATP = UDP-N-acetyl-alpha-D-muramoyl-L-alanyl-D-glutamate + ADP + phosphate + H(+)</text>
        <dbReference type="Rhea" id="RHEA:16429"/>
        <dbReference type="ChEBI" id="CHEBI:15378"/>
        <dbReference type="ChEBI" id="CHEBI:29986"/>
        <dbReference type="ChEBI" id="CHEBI:30616"/>
        <dbReference type="ChEBI" id="CHEBI:43474"/>
        <dbReference type="ChEBI" id="CHEBI:83898"/>
        <dbReference type="ChEBI" id="CHEBI:83900"/>
        <dbReference type="ChEBI" id="CHEBI:456216"/>
        <dbReference type="EC" id="6.3.2.9"/>
    </reaction>
</comment>
<dbReference type="PANTHER" id="PTHR43692">
    <property type="entry name" value="UDP-N-ACETYLMURAMOYLALANINE--D-GLUTAMATE LIGASE"/>
    <property type="match status" value="1"/>
</dbReference>
<keyword evidence="11 17" id="KW-0133">Cell shape</keyword>
<comment type="similarity">
    <text evidence="4 17">Belongs to the MurCDEF family.</text>
</comment>
<dbReference type="InterPro" id="IPR036565">
    <property type="entry name" value="Mur-like_cat_sf"/>
</dbReference>